<reference evidence="1" key="1">
    <citation type="submission" date="2021-03" db="EMBL/GenBank/DDBJ databases">
        <title>Draft genome sequence of rust myrtle Austropuccinia psidii MF-1, a brazilian biotype.</title>
        <authorList>
            <person name="Quecine M.C."/>
            <person name="Pachon D.M.R."/>
            <person name="Bonatelli M.L."/>
            <person name="Correr F.H."/>
            <person name="Franceschini L.M."/>
            <person name="Leite T.F."/>
            <person name="Margarido G.R.A."/>
            <person name="Almeida C.A."/>
            <person name="Ferrarezi J.A."/>
            <person name="Labate C.A."/>
        </authorList>
    </citation>
    <scope>NUCLEOTIDE SEQUENCE</scope>
    <source>
        <strain evidence="1">MF-1</strain>
    </source>
</reference>
<dbReference type="AlphaFoldDB" id="A0A9Q3KKW3"/>
<sequence>MPTFNLQAISKHPDPMPMDPITSHLPKPYDSPPALNSILIDHDPCHQLHSPSAPSTTASMPSSPTSPSLLTCPTAGHCKCHLQKEFTYYFQLFDQKVNDLHAHMEQFFLHREPSNYSFQYEQQIIQNLVQSFLHCYFHMI</sequence>
<accession>A0A9Q3KKW3</accession>
<dbReference type="EMBL" id="AVOT02110361">
    <property type="protein sequence ID" value="MBW0581589.1"/>
    <property type="molecule type" value="Genomic_DNA"/>
</dbReference>
<evidence type="ECO:0000313" key="2">
    <source>
        <dbReference type="Proteomes" id="UP000765509"/>
    </source>
</evidence>
<comment type="caution">
    <text evidence="1">The sequence shown here is derived from an EMBL/GenBank/DDBJ whole genome shotgun (WGS) entry which is preliminary data.</text>
</comment>
<keyword evidence="2" id="KW-1185">Reference proteome</keyword>
<proteinExistence type="predicted"/>
<evidence type="ECO:0000313" key="1">
    <source>
        <dbReference type="EMBL" id="MBW0581589.1"/>
    </source>
</evidence>
<organism evidence="1 2">
    <name type="scientific">Austropuccinia psidii MF-1</name>
    <dbReference type="NCBI Taxonomy" id="1389203"/>
    <lineage>
        <taxon>Eukaryota</taxon>
        <taxon>Fungi</taxon>
        <taxon>Dikarya</taxon>
        <taxon>Basidiomycota</taxon>
        <taxon>Pucciniomycotina</taxon>
        <taxon>Pucciniomycetes</taxon>
        <taxon>Pucciniales</taxon>
        <taxon>Sphaerophragmiaceae</taxon>
        <taxon>Austropuccinia</taxon>
    </lineage>
</organism>
<name>A0A9Q3KKW3_9BASI</name>
<protein>
    <submittedName>
        <fullName evidence="1">Uncharacterized protein</fullName>
    </submittedName>
</protein>
<gene>
    <name evidence="1" type="ORF">O181_121304</name>
</gene>
<dbReference type="Proteomes" id="UP000765509">
    <property type="component" value="Unassembled WGS sequence"/>
</dbReference>